<protein>
    <submittedName>
        <fullName evidence="2">Uncharacterized protein</fullName>
    </submittedName>
</protein>
<dbReference type="EMBL" id="FR695875">
    <property type="protein sequence ID" value="CBX30415.1"/>
    <property type="molecule type" value="Genomic_DNA"/>
</dbReference>
<evidence type="ECO:0000256" key="1">
    <source>
        <dbReference type="SAM" id="Coils"/>
    </source>
</evidence>
<sequence>MTVQIPRISGIPEAERTPLVLILLEAIAQLREEVQLLKDEIARLKEYKELPDDQKKIRIESQFDQIFTRQTCFANTNSMYFPGEKKD</sequence>
<accession>E1YIM1</accession>
<gene>
    <name evidence="2" type="ORF">N47_Q17380</name>
</gene>
<name>E1YIM1_9BACT</name>
<organism evidence="2">
    <name type="scientific">uncultured Desulfobacterium sp</name>
    <dbReference type="NCBI Taxonomy" id="201089"/>
    <lineage>
        <taxon>Bacteria</taxon>
        <taxon>Pseudomonadati</taxon>
        <taxon>Thermodesulfobacteriota</taxon>
        <taxon>Desulfobacteria</taxon>
        <taxon>Desulfobacterales</taxon>
        <taxon>Desulfobacteriaceae</taxon>
        <taxon>Desulfobacterium</taxon>
        <taxon>environmental samples</taxon>
    </lineage>
</organism>
<keyword evidence="1" id="KW-0175">Coiled coil</keyword>
<proteinExistence type="predicted"/>
<reference evidence="2" key="1">
    <citation type="journal article" date="2011" name="Environ. Microbiol.">
        <title>Genomic insights into the metabolic potential of the polycyclic aromatic hydrocarbon degrading sulfate-reducing Deltaproteobacterium N47.</title>
        <authorList>
            <person name="Bergmann F."/>
            <person name="Selesi D."/>
            <person name="Weinmaier T."/>
            <person name="Tischler P."/>
            <person name="Rattei T."/>
            <person name="Meckenstock R.U."/>
        </authorList>
    </citation>
    <scope>NUCLEOTIDE SEQUENCE</scope>
</reference>
<dbReference type="AlphaFoldDB" id="E1YIM1"/>
<feature type="coiled-coil region" evidence="1">
    <location>
        <begin position="20"/>
        <end position="50"/>
    </location>
</feature>
<evidence type="ECO:0000313" key="2">
    <source>
        <dbReference type="EMBL" id="CBX30415.1"/>
    </source>
</evidence>